<sequence length="315" mass="32154">MGRRWVAGSWGSPDDWRLVEYEAPAPGPGEVTIRIRAAGVNPADAKHLARPRPGLELPAPIGYEVSGLLAAAGPGTEITTGPASVGDEVVAFRVRGGYATEITVPAQTVLRKPAGLTHAEAANLLLAGTTAADMLRVVAAQPGDLVLLHGASGAVGLSLLQQAALRGIRVIGTASPGRFDAVRAFGGTPVAHGDGLHGRVVRALADGGASRIDAALDAVGTDEAVEVSLALVPDRARIVTIVAVAAAAEHGFRAISGSQPGSARFRDEVREPLVALAEQGLLQVPVAHEYPLDQAPQALRMLASGHPGGKVALIP</sequence>
<dbReference type="InterPro" id="IPR036291">
    <property type="entry name" value="NAD(P)-bd_dom_sf"/>
</dbReference>
<dbReference type="Pfam" id="PF13602">
    <property type="entry name" value="ADH_zinc_N_2"/>
    <property type="match status" value="1"/>
</dbReference>
<evidence type="ECO:0000259" key="3">
    <source>
        <dbReference type="SMART" id="SM00829"/>
    </source>
</evidence>
<dbReference type="Proteomes" id="UP001501591">
    <property type="component" value="Unassembled WGS sequence"/>
</dbReference>
<protein>
    <submittedName>
        <fullName evidence="4">NADP-dependent oxidoreductase</fullName>
    </submittedName>
</protein>
<dbReference type="SUPFAM" id="SSF50129">
    <property type="entry name" value="GroES-like"/>
    <property type="match status" value="1"/>
</dbReference>
<evidence type="ECO:0000313" key="5">
    <source>
        <dbReference type="Proteomes" id="UP001501591"/>
    </source>
</evidence>
<comment type="caution">
    <text evidence="4">The sequence shown here is derived from an EMBL/GenBank/DDBJ whole genome shotgun (WGS) entry which is preliminary data.</text>
</comment>
<dbReference type="EMBL" id="BAABCP010000002">
    <property type="protein sequence ID" value="GAA3949151.1"/>
    <property type="molecule type" value="Genomic_DNA"/>
</dbReference>
<dbReference type="PANTHER" id="PTHR48106:SF13">
    <property type="entry name" value="QUINONE OXIDOREDUCTASE-RELATED"/>
    <property type="match status" value="1"/>
</dbReference>
<evidence type="ECO:0000313" key="4">
    <source>
        <dbReference type="EMBL" id="GAA3949151.1"/>
    </source>
</evidence>
<dbReference type="SMART" id="SM00829">
    <property type="entry name" value="PKS_ER"/>
    <property type="match status" value="1"/>
</dbReference>
<dbReference type="Pfam" id="PF08240">
    <property type="entry name" value="ADH_N"/>
    <property type="match status" value="1"/>
</dbReference>
<feature type="domain" description="Enoyl reductase (ER)" evidence="3">
    <location>
        <begin position="11"/>
        <end position="313"/>
    </location>
</feature>
<dbReference type="SUPFAM" id="SSF51735">
    <property type="entry name" value="NAD(P)-binding Rossmann-fold domains"/>
    <property type="match status" value="1"/>
</dbReference>
<gene>
    <name evidence="4" type="ORF">GCM10022383_28650</name>
</gene>
<organism evidence="4 5">
    <name type="scientific">Microbacterium soli</name>
    <dbReference type="NCBI Taxonomy" id="446075"/>
    <lineage>
        <taxon>Bacteria</taxon>
        <taxon>Bacillati</taxon>
        <taxon>Actinomycetota</taxon>
        <taxon>Actinomycetes</taxon>
        <taxon>Micrococcales</taxon>
        <taxon>Microbacteriaceae</taxon>
        <taxon>Microbacterium</taxon>
    </lineage>
</organism>
<dbReference type="InterPro" id="IPR020843">
    <property type="entry name" value="ER"/>
</dbReference>
<dbReference type="Gene3D" id="3.40.50.720">
    <property type="entry name" value="NAD(P)-binding Rossmann-like Domain"/>
    <property type="match status" value="1"/>
</dbReference>
<evidence type="ECO:0000256" key="1">
    <source>
        <dbReference type="ARBA" id="ARBA00022857"/>
    </source>
</evidence>
<dbReference type="CDD" id="cd05289">
    <property type="entry name" value="MDR_like_2"/>
    <property type="match status" value="1"/>
</dbReference>
<dbReference type="InterPro" id="IPR011032">
    <property type="entry name" value="GroES-like_sf"/>
</dbReference>
<accession>A0ABP7NKE3</accession>
<keyword evidence="5" id="KW-1185">Reference proteome</keyword>
<dbReference type="InterPro" id="IPR013154">
    <property type="entry name" value="ADH-like_N"/>
</dbReference>
<keyword evidence="1" id="KW-0521">NADP</keyword>
<evidence type="ECO:0000256" key="2">
    <source>
        <dbReference type="ARBA" id="ARBA00023002"/>
    </source>
</evidence>
<keyword evidence="2" id="KW-0560">Oxidoreductase</keyword>
<reference evidence="5" key="1">
    <citation type="journal article" date="2019" name="Int. J. Syst. Evol. Microbiol.">
        <title>The Global Catalogue of Microorganisms (GCM) 10K type strain sequencing project: providing services to taxonomists for standard genome sequencing and annotation.</title>
        <authorList>
            <consortium name="The Broad Institute Genomics Platform"/>
            <consortium name="The Broad Institute Genome Sequencing Center for Infectious Disease"/>
            <person name="Wu L."/>
            <person name="Ma J."/>
        </authorList>
    </citation>
    <scope>NUCLEOTIDE SEQUENCE [LARGE SCALE GENOMIC DNA]</scope>
    <source>
        <strain evidence="5">JCM 17024</strain>
    </source>
</reference>
<dbReference type="RefSeq" id="WP_344820396.1">
    <property type="nucleotide sequence ID" value="NZ_BAABCP010000002.1"/>
</dbReference>
<dbReference type="PANTHER" id="PTHR48106">
    <property type="entry name" value="QUINONE OXIDOREDUCTASE PIG3-RELATED"/>
    <property type="match status" value="1"/>
</dbReference>
<name>A0ABP7NKE3_9MICO</name>
<dbReference type="Gene3D" id="3.90.180.10">
    <property type="entry name" value="Medium-chain alcohol dehydrogenases, catalytic domain"/>
    <property type="match status" value="1"/>
</dbReference>
<proteinExistence type="predicted"/>